<dbReference type="EMBL" id="NPEV01000054">
    <property type="protein sequence ID" value="RAI25187.1"/>
    <property type="molecule type" value="Genomic_DNA"/>
</dbReference>
<protein>
    <submittedName>
        <fullName evidence="1">Uncharacterized protein</fullName>
    </submittedName>
</protein>
<keyword evidence="2" id="KW-1185">Reference proteome</keyword>
<dbReference type="AlphaFoldDB" id="A0A327JFL6"/>
<proteinExistence type="predicted"/>
<organism evidence="1 2">
    <name type="scientific">Rhodobium orientis</name>
    <dbReference type="NCBI Taxonomy" id="34017"/>
    <lineage>
        <taxon>Bacteria</taxon>
        <taxon>Pseudomonadati</taxon>
        <taxon>Pseudomonadota</taxon>
        <taxon>Alphaproteobacteria</taxon>
        <taxon>Hyphomicrobiales</taxon>
        <taxon>Rhodobiaceae</taxon>
        <taxon>Rhodobium</taxon>
    </lineage>
</organism>
<sequence length="126" mass="13769">MLRFTAPDGSAAEIDPIAVIRIRRTLRGEHAGANCRIDWGIMNLVREAPDDVAAKVGETLGSLVAVTGGSNTRIWVNAKRVSGPYPPIPSMAPYGYRSSITLLGYRQHLVETQAEVRRLLEAARSR</sequence>
<comment type="caution">
    <text evidence="1">The sequence shown here is derived from an EMBL/GenBank/DDBJ whole genome shotgun (WGS) entry which is preliminary data.</text>
</comment>
<evidence type="ECO:0000313" key="2">
    <source>
        <dbReference type="Proteomes" id="UP000249299"/>
    </source>
</evidence>
<dbReference type="OrthoDB" id="8444917at2"/>
<accession>A0A327JFL6</accession>
<dbReference type="Proteomes" id="UP000249299">
    <property type="component" value="Unassembled WGS sequence"/>
</dbReference>
<gene>
    <name evidence="1" type="ORF">CH339_19460</name>
</gene>
<name>A0A327JFL6_9HYPH</name>
<dbReference type="RefSeq" id="WP_111436056.1">
    <property type="nucleotide sequence ID" value="NZ_JACIGG010000028.1"/>
</dbReference>
<evidence type="ECO:0000313" key="1">
    <source>
        <dbReference type="EMBL" id="RAI25187.1"/>
    </source>
</evidence>
<reference evidence="1 2" key="1">
    <citation type="submission" date="2017-07" db="EMBL/GenBank/DDBJ databases">
        <title>Draft Genome Sequences of Select Purple Nonsulfur Bacteria.</title>
        <authorList>
            <person name="Lasarre B."/>
            <person name="Mckinlay J.B."/>
        </authorList>
    </citation>
    <scope>NUCLEOTIDE SEQUENCE [LARGE SCALE GENOMIC DNA]</scope>
    <source>
        <strain evidence="1 2">DSM 11290</strain>
    </source>
</reference>